<dbReference type="AlphaFoldDB" id="A0A7J0EYT3"/>
<name>A0A7J0EYT3_9ERIC</name>
<accession>A0A7J0EYT3</accession>
<dbReference type="Proteomes" id="UP000585474">
    <property type="component" value="Unassembled WGS sequence"/>
</dbReference>
<dbReference type="EMBL" id="BJWL01000007">
    <property type="protein sequence ID" value="GFY91139.1"/>
    <property type="molecule type" value="Genomic_DNA"/>
</dbReference>
<feature type="region of interest" description="Disordered" evidence="1">
    <location>
        <begin position="286"/>
        <end position="306"/>
    </location>
</feature>
<evidence type="ECO:0000313" key="3">
    <source>
        <dbReference type="EMBL" id="GFY91139.1"/>
    </source>
</evidence>
<sequence>MLRPLIALGWMNVRPLPKVVYTKLVRAFYCNLEIGTLDNIEYSIDTWVRGKNIVLTPSILSEIMGLPNKGECVFISKPSHLEKHVSKKRMYEIIVGEGTMRVIDTRHLMPEFRLFYRYLAYNIIPKAGHYSQVTNMDAFIIYKATMEEPLNLNYILLKEMADVRNHNTRSLPFGAFLTKIFLYFNVNMENQPSIDLPRGFSKSTAKKGKNLGLIGEEREKDRVDPMDVETNLAIIQVEENRVPPSDQEQETDTGYGTDPINLEQKQNMGYGMNTLDEDIHRGVNMGTSFPPPRASSTQKEPSHQEGPPIWFYEYFGKLDQSLKEIKQQQAEIIYNQNRQETYMDRLESAFYEIRHDVDRLQIFFL</sequence>
<keyword evidence="4" id="KW-1185">Reference proteome</keyword>
<reference evidence="3 4" key="1">
    <citation type="submission" date="2019-07" db="EMBL/GenBank/DDBJ databases">
        <title>De Novo Assembly of kiwifruit Actinidia rufa.</title>
        <authorList>
            <person name="Sugita-Konishi S."/>
            <person name="Sato K."/>
            <person name="Mori E."/>
            <person name="Abe Y."/>
            <person name="Kisaki G."/>
            <person name="Hamano K."/>
            <person name="Suezawa K."/>
            <person name="Otani M."/>
            <person name="Fukuda T."/>
            <person name="Manabe T."/>
            <person name="Gomi K."/>
            <person name="Tabuchi M."/>
            <person name="Akimitsu K."/>
            <person name="Kataoka I."/>
        </authorList>
    </citation>
    <scope>NUCLEOTIDE SEQUENCE [LARGE SCALE GENOMIC DNA]</scope>
    <source>
        <strain evidence="4">cv. Fuchu</strain>
    </source>
</reference>
<organism evidence="3 4">
    <name type="scientific">Actinidia rufa</name>
    <dbReference type="NCBI Taxonomy" id="165716"/>
    <lineage>
        <taxon>Eukaryota</taxon>
        <taxon>Viridiplantae</taxon>
        <taxon>Streptophyta</taxon>
        <taxon>Embryophyta</taxon>
        <taxon>Tracheophyta</taxon>
        <taxon>Spermatophyta</taxon>
        <taxon>Magnoliopsida</taxon>
        <taxon>eudicotyledons</taxon>
        <taxon>Gunneridae</taxon>
        <taxon>Pentapetalae</taxon>
        <taxon>asterids</taxon>
        <taxon>Ericales</taxon>
        <taxon>Actinidiaceae</taxon>
        <taxon>Actinidia</taxon>
    </lineage>
</organism>
<dbReference type="Pfam" id="PF20167">
    <property type="entry name" value="Transposase_32"/>
    <property type="match status" value="1"/>
</dbReference>
<feature type="domain" description="Putative plant transposon protein" evidence="2">
    <location>
        <begin position="9"/>
        <end position="186"/>
    </location>
</feature>
<comment type="caution">
    <text evidence="3">The sequence shown here is derived from an EMBL/GenBank/DDBJ whole genome shotgun (WGS) entry which is preliminary data.</text>
</comment>
<gene>
    <name evidence="3" type="ORF">Acr_07g0013350</name>
</gene>
<feature type="region of interest" description="Disordered" evidence="1">
    <location>
        <begin position="237"/>
        <end position="262"/>
    </location>
</feature>
<evidence type="ECO:0000256" key="1">
    <source>
        <dbReference type="SAM" id="MobiDB-lite"/>
    </source>
</evidence>
<evidence type="ECO:0000259" key="2">
    <source>
        <dbReference type="Pfam" id="PF20167"/>
    </source>
</evidence>
<dbReference type="OrthoDB" id="1834981at2759"/>
<proteinExistence type="predicted"/>
<dbReference type="InterPro" id="IPR046796">
    <property type="entry name" value="Transposase_32_dom"/>
</dbReference>
<evidence type="ECO:0000313" key="4">
    <source>
        <dbReference type="Proteomes" id="UP000585474"/>
    </source>
</evidence>
<protein>
    <recommendedName>
        <fullName evidence="2">Putative plant transposon protein domain-containing protein</fullName>
    </recommendedName>
</protein>